<comment type="caution">
    <text evidence="1">The sequence shown here is derived from an EMBL/GenBank/DDBJ whole genome shotgun (WGS) entry which is preliminary data.</text>
</comment>
<reference evidence="2" key="1">
    <citation type="journal article" date="2023" name="Nat. Plants">
        <title>Single-cell RNA sequencing provides a high-resolution roadmap for understanding the multicellular compartmentation of specialized metabolism.</title>
        <authorList>
            <person name="Sun S."/>
            <person name="Shen X."/>
            <person name="Li Y."/>
            <person name="Li Y."/>
            <person name="Wang S."/>
            <person name="Li R."/>
            <person name="Zhang H."/>
            <person name="Shen G."/>
            <person name="Guo B."/>
            <person name="Wei J."/>
            <person name="Xu J."/>
            <person name="St-Pierre B."/>
            <person name="Chen S."/>
            <person name="Sun C."/>
        </authorList>
    </citation>
    <scope>NUCLEOTIDE SEQUENCE [LARGE SCALE GENOMIC DNA]</scope>
</reference>
<protein>
    <submittedName>
        <fullName evidence="1">Uncharacterized protein</fullName>
    </submittedName>
</protein>
<gene>
    <name evidence="1" type="ORF">M9H77_23058</name>
</gene>
<sequence>MQCNGSNGRQLHATGKPIQILNPWMSAGEKPRHVIICAPRWRYSKDTDPCRRKQIRWCLQPKCLYELILHHVHLVICWPAVLLRTNRMSWNALNPPKLSDNPIGNIRLNTIKVCNHPMVRRNLYINNLIESIRSPPDLVSSHRV</sequence>
<evidence type="ECO:0000313" key="2">
    <source>
        <dbReference type="Proteomes" id="UP001060085"/>
    </source>
</evidence>
<evidence type="ECO:0000313" key="1">
    <source>
        <dbReference type="EMBL" id="KAI5663735.1"/>
    </source>
</evidence>
<organism evidence="1 2">
    <name type="scientific">Catharanthus roseus</name>
    <name type="common">Madagascar periwinkle</name>
    <name type="synonym">Vinca rosea</name>
    <dbReference type="NCBI Taxonomy" id="4058"/>
    <lineage>
        <taxon>Eukaryota</taxon>
        <taxon>Viridiplantae</taxon>
        <taxon>Streptophyta</taxon>
        <taxon>Embryophyta</taxon>
        <taxon>Tracheophyta</taxon>
        <taxon>Spermatophyta</taxon>
        <taxon>Magnoliopsida</taxon>
        <taxon>eudicotyledons</taxon>
        <taxon>Gunneridae</taxon>
        <taxon>Pentapetalae</taxon>
        <taxon>asterids</taxon>
        <taxon>lamiids</taxon>
        <taxon>Gentianales</taxon>
        <taxon>Apocynaceae</taxon>
        <taxon>Rauvolfioideae</taxon>
        <taxon>Vinceae</taxon>
        <taxon>Catharanthinae</taxon>
        <taxon>Catharanthus</taxon>
    </lineage>
</organism>
<keyword evidence="2" id="KW-1185">Reference proteome</keyword>
<proteinExistence type="predicted"/>
<name>A0ACC0ATR4_CATRO</name>
<dbReference type="Proteomes" id="UP001060085">
    <property type="component" value="Linkage Group LG05"/>
</dbReference>
<accession>A0ACC0ATR4</accession>
<dbReference type="EMBL" id="CM044705">
    <property type="protein sequence ID" value="KAI5663735.1"/>
    <property type="molecule type" value="Genomic_DNA"/>
</dbReference>